<organism evidence="1 2">
    <name type="scientific">Gigaspora margarita</name>
    <dbReference type="NCBI Taxonomy" id="4874"/>
    <lineage>
        <taxon>Eukaryota</taxon>
        <taxon>Fungi</taxon>
        <taxon>Fungi incertae sedis</taxon>
        <taxon>Mucoromycota</taxon>
        <taxon>Glomeromycotina</taxon>
        <taxon>Glomeromycetes</taxon>
        <taxon>Diversisporales</taxon>
        <taxon>Gigasporaceae</taxon>
        <taxon>Gigaspora</taxon>
    </lineage>
</organism>
<accession>A0ABN7VUQ4</accession>
<reference evidence="1 2" key="1">
    <citation type="submission" date="2021-06" db="EMBL/GenBank/DDBJ databases">
        <authorList>
            <person name="Kallberg Y."/>
            <person name="Tangrot J."/>
            <person name="Rosling A."/>
        </authorList>
    </citation>
    <scope>NUCLEOTIDE SEQUENCE [LARGE SCALE GENOMIC DNA]</scope>
    <source>
        <strain evidence="1 2">120-4 pot B 10/14</strain>
    </source>
</reference>
<comment type="caution">
    <text evidence="1">The sequence shown here is derived from an EMBL/GenBank/DDBJ whole genome shotgun (WGS) entry which is preliminary data.</text>
</comment>
<protein>
    <submittedName>
        <fullName evidence="1">42368_t:CDS:1</fullName>
    </submittedName>
</protein>
<dbReference type="Proteomes" id="UP000789901">
    <property type="component" value="Unassembled WGS sequence"/>
</dbReference>
<evidence type="ECO:0000313" key="2">
    <source>
        <dbReference type="Proteomes" id="UP000789901"/>
    </source>
</evidence>
<gene>
    <name evidence="1" type="ORF">GMARGA_LOCUS22911</name>
</gene>
<feature type="non-terminal residue" evidence="1">
    <location>
        <position position="58"/>
    </location>
</feature>
<sequence>MRTILLEHSNSATSLSFEKINLQYNHAIIELSIAKNVIPNKHLNSILYACEDLLFQEI</sequence>
<keyword evidence="2" id="KW-1185">Reference proteome</keyword>
<dbReference type="EMBL" id="CAJVQB010022653">
    <property type="protein sequence ID" value="CAG8800099.1"/>
    <property type="molecule type" value="Genomic_DNA"/>
</dbReference>
<evidence type="ECO:0000313" key="1">
    <source>
        <dbReference type="EMBL" id="CAG8800099.1"/>
    </source>
</evidence>
<name>A0ABN7VUQ4_GIGMA</name>
<proteinExistence type="predicted"/>